<gene>
    <name evidence="1" type="ORF">ACFS1K_18385</name>
</gene>
<name>A0ABW5VJ61_9FLAO</name>
<comment type="caution">
    <text evidence="1">The sequence shown here is derived from an EMBL/GenBank/DDBJ whole genome shotgun (WGS) entry which is preliminary data.</text>
</comment>
<protein>
    <submittedName>
        <fullName evidence="1">Uncharacterized protein</fullName>
    </submittedName>
</protein>
<dbReference type="Proteomes" id="UP001597532">
    <property type="component" value="Unassembled WGS sequence"/>
</dbReference>
<accession>A0ABW5VJ61</accession>
<dbReference type="EMBL" id="JBHUOK010000034">
    <property type="protein sequence ID" value="MFD2791743.1"/>
    <property type="molecule type" value="Genomic_DNA"/>
</dbReference>
<proteinExistence type="predicted"/>
<dbReference type="RefSeq" id="WP_251808613.1">
    <property type="nucleotide sequence ID" value="NZ_CP166679.1"/>
</dbReference>
<evidence type="ECO:0000313" key="2">
    <source>
        <dbReference type="Proteomes" id="UP001597532"/>
    </source>
</evidence>
<sequence>MKIVYILFIGLLSGFTYLDIAQVREDFKLASKERESAFTLLEKLTSVTKEDQKVLVAYKGTVMAITAKYTKDNQERKNRFKSGVELLEYAVSQEPNNIEIRCLRLSIQENTPKFLKYKSNLEADKLFILTNYKKTTSKAVRDFVKSYIMQSAGFNTEEKESL</sequence>
<keyword evidence="2" id="KW-1185">Reference proteome</keyword>
<evidence type="ECO:0000313" key="1">
    <source>
        <dbReference type="EMBL" id="MFD2791743.1"/>
    </source>
</evidence>
<reference evidence="2" key="1">
    <citation type="journal article" date="2019" name="Int. J. Syst. Evol. Microbiol.">
        <title>The Global Catalogue of Microorganisms (GCM) 10K type strain sequencing project: providing services to taxonomists for standard genome sequencing and annotation.</title>
        <authorList>
            <consortium name="The Broad Institute Genomics Platform"/>
            <consortium name="The Broad Institute Genome Sequencing Center for Infectious Disease"/>
            <person name="Wu L."/>
            <person name="Ma J."/>
        </authorList>
    </citation>
    <scope>NUCLEOTIDE SEQUENCE [LARGE SCALE GENOMIC DNA]</scope>
    <source>
        <strain evidence="2">KCTC 52924</strain>
    </source>
</reference>
<organism evidence="1 2">
    <name type="scientific">Arenibacter antarcticus</name>
    <dbReference type="NCBI Taxonomy" id="2040469"/>
    <lineage>
        <taxon>Bacteria</taxon>
        <taxon>Pseudomonadati</taxon>
        <taxon>Bacteroidota</taxon>
        <taxon>Flavobacteriia</taxon>
        <taxon>Flavobacteriales</taxon>
        <taxon>Flavobacteriaceae</taxon>
        <taxon>Arenibacter</taxon>
    </lineage>
</organism>